<proteinExistence type="predicted"/>
<comment type="caution">
    <text evidence="2">The sequence shown here is derived from an EMBL/GenBank/DDBJ whole genome shotgun (WGS) entry which is preliminary data.</text>
</comment>
<dbReference type="EMBL" id="JABBWE010000001">
    <property type="protein sequence ID" value="KAG1810457.1"/>
    <property type="molecule type" value="Genomic_DNA"/>
</dbReference>
<feature type="transmembrane region" description="Helical" evidence="1">
    <location>
        <begin position="21"/>
        <end position="41"/>
    </location>
</feature>
<evidence type="ECO:0000256" key="1">
    <source>
        <dbReference type="SAM" id="Phobius"/>
    </source>
</evidence>
<keyword evidence="1" id="KW-0812">Transmembrane</keyword>
<evidence type="ECO:0000313" key="3">
    <source>
        <dbReference type="Proteomes" id="UP000719766"/>
    </source>
</evidence>
<dbReference type="Proteomes" id="UP000719766">
    <property type="component" value="Unassembled WGS sequence"/>
</dbReference>
<gene>
    <name evidence="2" type="ORF">HD556DRAFT_54859</name>
</gene>
<dbReference type="RefSeq" id="XP_041168122.1">
    <property type="nucleotide sequence ID" value="XM_041310921.1"/>
</dbReference>
<name>A0A9P7E3U0_9AGAM</name>
<feature type="transmembrane region" description="Helical" evidence="1">
    <location>
        <begin position="53"/>
        <end position="76"/>
    </location>
</feature>
<evidence type="ECO:0000313" key="2">
    <source>
        <dbReference type="EMBL" id="KAG1810457.1"/>
    </source>
</evidence>
<protein>
    <submittedName>
        <fullName evidence="2">Uncharacterized protein</fullName>
    </submittedName>
</protein>
<sequence length="85" mass="9582">MRLELYVLSWKSQRTRRKDTTDIVISAEIATTSAWIIHIMATCNCPTLSCMVSVLRSLISGICLLAHPLLVSCALWKDIDLTARY</sequence>
<accession>A0A9P7E3U0</accession>
<reference evidence="2" key="1">
    <citation type="journal article" date="2020" name="New Phytol.">
        <title>Comparative genomics reveals dynamic genome evolution in host specialist ectomycorrhizal fungi.</title>
        <authorList>
            <person name="Lofgren L.A."/>
            <person name="Nguyen N.H."/>
            <person name="Vilgalys R."/>
            <person name="Ruytinx J."/>
            <person name="Liao H.L."/>
            <person name="Branco S."/>
            <person name="Kuo A."/>
            <person name="LaButti K."/>
            <person name="Lipzen A."/>
            <person name="Andreopoulos W."/>
            <person name="Pangilinan J."/>
            <person name="Riley R."/>
            <person name="Hundley H."/>
            <person name="Na H."/>
            <person name="Barry K."/>
            <person name="Grigoriev I.V."/>
            <person name="Stajich J.E."/>
            <person name="Kennedy P.G."/>
        </authorList>
    </citation>
    <scope>NUCLEOTIDE SEQUENCE</scope>
    <source>
        <strain evidence="2">S12</strain>
    </source>
</reference>
<organism evidence="2 3">
    <name type="scientific">Suillus plorans</name>
    <dbReference type="NCBI Taxonomy" id="116603"/>
    <lineage>
        <taxon>Eukaryota</taxon>
        <taxon>Fungi</taxon>
        <taxon>Dikarya</taxon>
        <taxon>Basidiomycota</taxon>
        <taxon>Agaricomycotina</taxon>
        <taxon>Agaricomycetes</taxon>
        <taxon>Agaricomycetidae</taxon>
        <taxon>Boletales</taxon>
        <taxon>Suillineae</taxon>
        <taxon>Suillaceae</taxon>
        <taxon>Suillus</taxon>
    </lineage>
</organism>
<keyword evidence="3" id="KW-1185">Reference proteome</keyword>
<keyword evidence="1" id="KW-1133">Transmembrane helix</keyword>
<keyword evidence="1" id="KW-0472">Membrane</keyword>
<dbReference type="AlphaFoldDB" id="A0A9P7E3U0"/>
<dbReference type="GeneID" id="64604685"/>